<feature type="region of interest" description="Disordered" evidence="3">
    <location>
        <begin position="1"/>
        <end position="23"/>
    </location>
</feature>
<keyword evidence="6" id="KW-1185">Reference proteome</keyword>
<comment type="subcellular location">
    <subcellularLocation>
        <location evidence="1">Secreted</location>
    </subcellularLocation>
</comment>
<keyword evidence="2" id="KW-0732">Signal</keyword>
<dbReference type="InterPro" id="IPR002509">
    <property type="entry name" value="NODB_dom"/>
</dbReference>
<accession>G8NXE0</accession>
<dbReference type="OrthoDB" id="9778320at2"/>
<dbReference type="STRING" id="682795.AciX8_3552"/>
<feature type="compositionally biased region" description="Low complexity" evidence="3">
    <location>
        <begin position="9"/>
        <end position="20"/>
    </location>
</feature>
<dbReference type="InterPro" id="IPR051398">
    <property type="entry name" value="Polysacch_Deacetylase"/>
</dbReference>
<dbReference type="InterPro" id="IPR011330">
    <property type="entry name" value="Glyco_hydro/deAcase_b/a-brl"/>
</dbReference>
<dbReference type="GO" id="GO:0005576">
    <property type="term" value="C:extracellular region"/>
    <property type="evidence" value="ECO:0007669"/>
    <property type="project" value="UniProtKB-SubCell"/>
</dbReference>
<dbReference type="SUPFAM" id="SSF88713">
    <property type="entry name" value="Glycoside hydrolase/deacetylase"/>
    <property type="match status" value="1"/>
</dbReference>
<dbReference type="GO" id="GO:0016810">
    <property type="term" value="F:hydrolase activity, acting on carbon-nitrogen (but not peptide) bonds"/>
    <property type="evidence" value="ECO:0007669"/>
    <property type="project" value="InterPro"/>
</dbReference>
<name>G8NXE0_GRAMM</name>
<dbReference type="HOGENOM" id="CLU_030024_1_2_0"/>
<gene>
    <name evidence="5" type="ordered locus">AciX8_3552</name>
</gene>
<dbReference type="PROSITE" id="PS51677">
    <property type="entry name" value="NODB"/>
    <property type="match status" value="1"/>
</dbReference>
<dbReference type="AlphaFoldDB" id="G8NXE0"/>
<protein>
    <submittedName>
        <fullName evidence="5">Polysaccharide deacetylase</fullName>
    </submittedName>
</protein>
<sequence length="385" mass="43512">MRTAEHFASKSSKSSNSSPSMLGHLRSSLRHASVRALRIAGELRAARKSVAASGDRVVLTFHRIVPDKEIALCRSPRGMVLRESIFAQVIEYLKFSTSIEAPERVEWPHYRTGRPQVILTFDDGWIDNLDIALPYLTSAGIRACFFMTTGFAGQAEPFWPERLRGIFDSLRSANMLPLLQEEMHELESRSDIPSPAMNGSTKFEEILTWLKQFPTDTISQWLDSLQNHLSPIVPNLPAGTIFDPRERLMDWDELQQLAAAGHTIGSHTRSHALLTQLDPHAVREELLVSREHLSEHLHPSNEAPIWLSYPNGDASHAIAASALRTGYSRAFLNSPGLWRKRTSQMLIPRVNVWDGTVTDRSGDFSPEHLEYSLFWKTARTHTKYK</sequence>
<dbReference type="Proteomes" id="UP000007113">
    <property type="component" value="Chromosome"/>
</dbReference>
<dbReference type="EMBL" id="CP003130">
    <property type="protein sequence ID" value="AEU37847.1"/>
    <property type="molecule type" value="Genomic_DNA"/>
</dbReference>
<dbReference type="PANTHER" id="PTHR34216:SF3">
    <property type="entry name" value="POLY-BETA-1,6-N-ACETYL-D-GLUCOSAMINE N-DEACETYLASE"/>
    <property type="match status" value="1"/>
</dbReference>
<dbReference type="KEGG" id="gma:AciX8_3552"/>
<dbReference type="eggNOG" id="COG0726">
    <property type="taxonomic scope" value="Bacteria"/>
</dbReference>
<dbReference type="Pfam" id="PF01522">
    <property type="entry name" value="Polysacc_deac_1"/>
    <property type="match status" value="2"/>
</dbReference>
<feature type="domain" description="NodB homology" evidence="4">
    <location>
        <begin position="115"/>
        <end position="385"/>
    </location>
</feature>
<evidence type="ECO:0000256" key="3">
    <source>
        <dbReference type="SAM" id="MobiDB-lite"/>
    </source>
</evidence>
<evidence type="ECO:0000313" key="6">
    <source>
        <dbReference type="Proteomes" id="UP000007113"/>
    </source>
</evidence>
<dbReference type="Gene3D" id="3.20.20.370">
    <property type="entry name" value="Glycoside hydrolase/deacetylase"/>
    <property type="match status" value="1"/>
</dbReference>
<evidence type="ECO:0000259" key="4">
    <source>
        <dbReference type="PROSITE" id="PS51677"/>
    </source>
</evidence>
<evidence type="ECO:0000313" key="5">
    <source>
        <dbReference type="EMBL" id="AEU37847.1"/>
    </source>
</evidence>
<reference evidence="5 6" key="1">
    <citation type="submission" date="2011-11" db="EMBL/GenBank/DDBJ databases">
        <title>Complete sequence of Granulicella mallensis MP5ACTX8.</title>
        <authorList>
            <consortium name="US DOE Joint Genome Institute"/>
            <person name="Lucas S."/>
            <person name="Copeland A."/>
            <person name="Lapidus A."/>
            <person name="Cheng J.-F."/>
            <person name="Goodwin L."/>
            <person name="Pitluck S."/>
            <person name="Peters L."/>
            <person name="Lu M."/>
            <person name="Detter J.C."/>
            <person name="Han C."/>
            <person name="Tapia R."/>
            <person name="Land M."/>
            <person name="Hauser L."/>
            <person name="Kyrpides N."/>
            <person name="Ivanova N."/>
            <person name="Mikhailova N."/>
            <person name="Pagani I."/>
            <person name="Rawat S."/>
            <person name="Mannisto M."/>
            <person name="Haggblom M."/>
            <person name="Woyke T."/>
        </authorList>
    </citation>
    <scope>NUCLEOTIDE SEQUENCE [LARGE SCALE GENOMIC DNA]</scope>
    <source>
        <strain evidence="6">ATCC BAA-1857 / DSM 23137 / MP5ACTX8</strain>
    </source>
</reference>
<dbReference type="PANTHER" id="PTHR34216">
    <property type="match status" value="1"/>
</dbReference>
<proteinExistence type="predicted"/>
<evidence type="ECO:0000256" key="1">
    <source>
        <dbReference type="ARBA" id="ARBA00004613"/>
    </source>
</evidence>
<dbReference type="CDD" id="cd10918">
    <property type="entry name" value="CE4_NodB_like_5s_6s"/>
    <property type="match status" value="1"/>
</dbReference>
<dbReference type="RefSeq" id="WP_014266721.1">
    <property type="nucleotide sequence ID" value="NC_016631.1"/>
</dbReference>
<organism evidence="5 6">
    <name type="scientific">Granulicella mallensis (strain ATCC BAA-1857 / DSM 23137 / MP5ACTX8)</name>
    <dbReference type="NCBI Taxonomy" id="682795"/>
    <lineage>
        <taxon>Bacteria</taxon>
        <taxon>Pseudomonadati</taxon>
        <taxon>Acidobacteriota</taxon>
        <taxon>Terriglobia</taxon>
        <taxon>Terriglobales</taxon>
        <taxon>Acidobacteriaceae</taxon>
        <taxon>Granulicella</taxon>
    </lineage>
</organism>
<dbReference type="GO" id="GO:0005975">
    <property type="term" value="P:carbohydrate metabolic process"/>
    <property type="evidence" value="ECO:0007669"/>
    <property type="project" value="InterPro"/>
</dbReference>
<evidence type="ECO:0000256" key="2">
    <source>
        <dbReference type="ARBA" id="ARBA00022729"/>
    </source>
</evidence>